<dbReference type="Pfam" id="PF00905">
    <property type="entry name" value="Transpeptidase"/>
    <property type="match status" value="1"/>
</dbReference>
<evidence type="ECO:0000256" key="1">
    <source>
        <dbReference type="ARBA" id="ARBA00004370"/>
    </source>
</evidence>
<dbReference type="eggNOG" id="COG0768">
    <property type="taxonomic scope" value="Bacteria"/>
</dbReference>
<dbReference type="SUPFAM" id="SSF56519">
    <property type="entry name" value="Penicillin binding protein dimerisation domain"/>
    <property type="match status" value="1"/>
</dbReference>
<dbReference type="PROSITE" id="PS51178">
    <property type="entry name" value="PASTA"/>
    <property type="match status" value="1"/>
</dbReference>
<evidence type="ECO:0000256" key="2">
    <source>
        <dbReference type="ARBA" id="ARBA00007171"/>
    </source>
</evidence>
<keyword evidence="3" id="KW-0472">Membrane</keyword>
<sequence length="674" mass="72395">MKLRKKQVAYFSRDRWVQIFLAALVLVVFGRLIDLQVVQASDLKQKGIERRTNDEKVRPPRGTIYDAQGNVLAQSIPVKEVYADPKTLNDLISKKQFKSSKEDVAKELGNILGIDPQNILSSLNKINLSWISLAHQVDIQKADQIMALKIPGVGLNDEEKRVNPMGSLAASALGIVNQAGHGVEGIESYYDKDLFGRQGFISQEQDTRARSILGAPSQDEPPVPGDNLTLTLDSTIQYLIEQQLDSLAQSTQAKSVTILAMDPKTGRVLGMGSRPTFDPSNYQNSNPEVRRNLAISMTYEPGSTFKTVTGSAAIEEGVITPDSVFYDPGYLQVGPKVITNWDSNVQARGNTTFTQGMQSSSNVVLAQVGMKLGMDKFYTYLRAFGFGSKTGIDISGEESGIIVPQNKARELDLATMSFGQANSVTPIQLLTAISAIANGGTLYKPYIVDKITTPDGQLVQQNKPTPVRQVISKETAAQMTGVLEQVVNNGTGYLAKIPGINVAGKTGTAQKIDPKTGDYSATDYIASFAAYAPAENPKIALLVIVDTPKMADGEHDGGPICATPAKAILEGTLQYYGIPVAGDTQSNVSISPNETSVRPTPKPVTPERAPSAEEVVVPDLTGLTMRQAGVILEKSELHFSFTGSGLANQQSLPAGKVVTKGTTINVTFSSLSSP</sequence>
<name>I4D9W4_DESAJ</name>
<accession>I4D9W4</accession>
<dbReference type="RefSeq" id="WP_014828576.1">
    <property type="nucleotide sequence ID" value="NC_018068.1"/>
</dbReference>
<dbReference type="SMART" id="SM00740">
    <property type="entry name" value="PASTA"/>
    <property type="match status" value="1"/>
</dbReference>
<evidence type="ECO:0000313" key="7">
    <source>
        <dbReference type="Proteomes" id="UP000002892"/>
    </source>
</evidence>
<dbReference type="SUPFAM" id="SSF56601">
    <property type="entry name" value="beta-lactamase/transpeptidase-like"/>
    <property type="match status" value="1"/>
</dbReference>
<dbReference type="Gene3D" id="3.90.1310.10">
    <property type="entry name" value="Penicillin-binding protein 2a (Domain 2)"/>
    <property type="match status" value="1"/>
</dbReference>
<dbReference type="InterPro" id="IPR005311">
    <property type="entry name" value="PBP_dimer"/>
</dbReference>
<protein>
    <submittedName>
        <fullName evidence="6">Cell division protein FtsI/penicillin-binding protein 2</fullName>
    </submittedName>
</protein>
<evidence type="ECO:0000313" key="6">
    <source>
        <dbReference type="EMBL" id="AFM42588.1"/>
    </source>
</evidence>
<feature type="region of interest" description="Disordered" evidence="4">
    <location>
        <begin position="587"/>
        <end position="609"/>
    </location>
</feature>
<dbReference type="InterPro" id="IPR050515">
    <property type="entry name" value="Beta-lactam/transpept"/>
</dbReference>
<dbReference type="Pfam" id="PF03717">
    <property type="entry name" value="PBP_dimer"/>
    <property type="match status" value="1"/>
</dbReference>
<dbReference type="InterPro" id="IPR001460">
    <property type="entry name" value="PCN-bd_Tpept"/>
</dbReference>
<comment type="similarity">
    <text evidence="2">Belongs to the transpeptidase family.</text>
</comment>
<dbReference type="OrthoDB" id="9804124at2"/>
<dbReference type="InterPro" id="IPR005543">
    <property type="entry name" value="PASTA_dom"/>
</dbReference>
<keyword evidence="6" id="KW-0131">Cell cycle</keyword>
<keyword evidence="6" id="KW-0132">Cell division</keyword>
<evidence type="ECO:0000256" key="4">
    <source>
        <dbReference type="SAM" id="MobiDB-lite"/>
    </source>
</evidence>
<dbReference type="Pfam" id="PF03793">
    <property type="entry name" value="PASTA"/>
    <property type="match status" value="1"/>
</dbReference>
<dbReference type="STRING" id="646529.Desaci_3707"/>
<dbReference type="GO" id="GO:0008658">
    <property type="term" value="F:penicillin binding"/>
    <property type="evidence" value="ECO:0007669"/>
    <property type="project" value="InterPro"/>
</dbReference>
<dbReference type="InterPro" id="IPR012338">
    <property type="entry name" value="Beta-lactam/transpept-like"/>
</dbReference>
<keyword evidence="7" id="KW-1185">Reference proteome</keyword>
<dbReference type="GO" id="GO:0071555">
    <property type="term" value="P:cell wall organization"/>
    <property type="evidence" value="ECO:0007669"/>
    <property type="project" value="TreeGrafter"/>
</dbReference>
<dbReference type="EMBL" id="CP003639">
    <property type="protein sequence ID" value="AFM42588.1"/>
    <property type="molecule type" value="Genomic_DNA"/>
</dbReference>
<gene>
    <name evidence="6" type="ordered locus">Desaci_3707</name>
</gene>
<dbReference type="Proteomes" id="UP000002892">
    <property type="component" value="Chromosome"/>
</dbReference>
<dbReference type="CDD" id="cd06575">
    <property type="entry name" value="PASTA_Pbp2x-like_2"/>
    <property type="match status" value="1"/>
</dbReference>
<dbReference type="Gene3D" id="3.40.710.10">
    <property type="entry name" value="DD-peptidase/beta-lactamase superfamily"/>
    <property type="match status" value="1"/>
</dbReference>
<dbReference type="PANTHER" id="PTHR30627">
    <property type="entry name" value="PEPTIDOGLYCAN D,D-TRANSPEPTIDASE"/>
    <property type="match status" value="1"/>
</dbReference>
<comment type="subcellular location">
    <subcellularLocation>
        <location evidence="1">Membrane</location>
    </subcellularLocation>
</comment>
<organism evidence="6 7">
    <name type="scientific">Desulfosporosinus acidiphilus (strain DSM 22704 / JCM 16185 / SJ4)</name>
    <dbReference type="NCBI Taxonomy" id="646529"/>
    <lineage>
        <taxon>Bacteria</taxon>
        <taxon>Bacillati</taxon>
        <taxon>Bacillota</taxon>
        <taxon>Clostridia</taxon>
        <taxon>Eubacteriales</taxon>
        <taxon>Desulfitobacteriaceae</taxon>
        <taxon>Desulfosporosinus</taxon>
    </lineage>
</organism>
<feature type="compositionally biased region" description="Polar residues" evidence="4">
    <location>
        <begin position="587"/>
        <end position="598"/>
    </location>
</feature>
<dbReference type="GO" id="GO:0005886">
    <property type="term" value="C:plasma membrane"/>
    <property type="evidence" value="ECO:0007669"/>
    <property type="project" value="TreeGrafter"/>
</dbReference>
<dbReference type="KEGG" id="dai:Desaci_3707"/>
<evidence type="ECO:0000256" key="3">
    <source>
        <dbReference type="ARBA" id="ARBA00023136"/>
    </source>
</evidence>
<dbReference type="PANTHER" id="PTHR30627:SF1">
    <property type="entry name" value="PEPTIDOGLYCAN D,D-TRANSPEPTIDASE FTSI"/>
    <property type="match status" value="1"/>
</dbReference>
<dbReference type="SUPFAM" id="SSF54184">
    <property type="entry name" value="Penicillin-binding protein 2x (pbp-2x), c-terminal domain"/>
    <property type="match status" value="1"/>
</dbReference>
<feature type="domain" description="PASTA" evidence="5">
    <location>
        <begin position="611"/>
        <end position="670"/>
    </location>
</feature>
<proteinExistence type="inferred from homology"/>
<dbReference type="AlphaFoldDB" id="I4D9W4"/>
<dbReference type="HOGENOM" id="CLU_009289_6_0_9"/>
<dbReference type="InterPro" id="IPR036138">
    <property type="entry name" value="PBP_dimer_sf"/>
</dbReference>
<reference evidence="6 7" key="1">
    <citation type="journal article" date="2012" name="J. Bacteriol.">
        <title>Complete genome sequences of Desulfosporosinus orientis DSM765T, Desulfosporosinus youngiae DSM17734T, Desulfosporosinus meridiei DSM13257T, and Desulfosporosinus acidiphilus DSM22704T.</title>
        <authorList>
            <person name="Pester M."/>
            <person name="Brambilla E."/>
            <person name="Alazard D."/>
            <person name="Rattei T."/>
            <person name="Weinmaier T."/>
            <person name="Han J."/>
            <person name="Lucas S."/>
            <person name="Lapidus A."/>
            <person name="Cheng J.F."/>
            <person name="Goodwin L."/>
            <person name="Pitluck S."/>
            <person name="Peters L."/>
            <person name="Ovchinnikova G."/>
            <person name="Teshima H."/>
            <person name="Detter J.C."/>
            <person name="Han C.S."/>
            <person name="Tapia R."/>
            <person name="Land M.L."/>
            <person name="Hauser L."/>
            <person name="Kyrpides N.C."/>
            <person name="Ivanova N.N."/>
            <person name="Pagani I."/>
            <person name="Huntmann M."/>
            <person name="Wei C.L."/>
            <person name="Davenport K.W."/>
            <person name="Daligault H."/>
            <person name="Chain P.S."/>
            <person name="Chen A."/>
            <person name="Mavromatis K."/>
            <person name="Markowitz V."/>
            <person name="Szeto E."/>
            <person name="Mikhailova N."/>
            <person name="Pati A."/>
            <person name="Wagner M."/>
            <person name="Woyke T."/>
            <person name="Ollivier B."/>
            <person name="Klenk H.P."/>
            <person name="Spring S."/>
            <person name="Loy A."/>
        </authorList>
    </citation>
    <scope>NUCLEOTIDE SEQUENCE [LARGE SCALE GENOMIC DNA]</scope>
    <source>
        <strain evidence="7">DSM 22704 / JCM 16185 / SJ4</strain>
    </source>
</reference>
<dbReference type="GO" id="GO:0051301">
    <property type="term" value="P:cell division"/>
    <property type="evidence" value="ECO:0007669"/>
    <property type="project" value="UniProtKB-KW"/>
</dbReference>
<evidence type="ECO:0000259" key="5">
    <source>
        <dbReference type="PROSITE" id="PS51178"/>
    </source>
</evidence>